<feature type="region of interest" description="Disordered" evidence="6">
    <location>
        <begin position="647"/>
        <end position="668"/>
    </location>
</feature>
<feature type="domain" description="T-SNARE coiled-coil homology" evidence="7">
    <location>
        <begin position="159"/>
        <end position="205"/>
    </location>
</feature>
<dbReference type="GO" id="GO:0005634">
    <property type="term" value="C:nucleus"/>
    <property type="evidence" value="ECO:0007669"/>
    <property type="project" value="UniProtKB-SubCell"/>
</dbReference>
<dbReference type="PANTHER" id="PTHR15272:SF0">
    <property type="entry name" value="CHROMATIN ASSEMBLY FACTOR 1 SUBUNIT A"/>
    <property type="match status" value="1"/>
</dbReference>
<dbReference type="PROSITE" id="PS50192">
    <property type="entry name" value="T_SNARE"/>
    <property type="match status" value="1"/>
</dbReference>
<dbReference type="CDD" id="cd15845">
    <property type="entry name" value="SNARE_syntaxin16"/>
    <property type="match status" value="1"/>
</dbReference>
<sequence>MAYRDLTTKFQAKRSIVNRRQQHQLNSKKPLDGISPYLSNLFSTSSKSEAQHDLEIDSLTREVSVLFRHSETSLQRLSRAVTASSSAAGTQVCVNIQRSLACRLQDLSHRFRTIQKEYMNALQTQRQKSHLFGLDDGGNASTRHSLSVRQALFAQDDDDCAIEAREREIQRIAKSIVDLAAVFKALANMVIDQGTMVDCIDYNMDMPVKLNLEGEAKSPTVSSPKAKKRKTKSPAVSAPPPASASATSSAPESDITDVASEPREEAQPATTSEVVVIDDEDSCDSTKDTTAAKKTQEDTSKVRPKRLAATAGRKQEDVAVNVKQPARKRAKAAAPSPPDGPPPVTKPALSAAQQHKHDVYLHKLTDLEELYVSLALGTNRDEVLQEIYGAHTDVGLNLSTAEHLEPCRTEVVTECSHASKAWSTVPPLAKSFIARRVQGSMESLSALAGTIHAEWLGWLKVPATECFNVSMLEMEIKSMAERVSYGAKPKKAHMFQDTTPRAMWVWEVGAVESYFDDDAVKVIRRVRKQRKRTGQTIKTLDKIVAMAQEPATDDSKLSLEESKASRFYVAVELELQKAQKRLDLEKQKAAEKRLKAQQQLDKDEAKRVDLEHKRKEKDEAKKKLEALAKEKEDLELQRRRQTWGSFLKKDTDANTTDELSREKAAQAHAQMDAIDQQLGLGGAHASDPKHPPALPPSSSSSGARVVTFGSWSSQRHRHPTLGVKKLLQFHDNYRPAYWGTNSKKARTLRRGRRPFATVPSLDYTVESDLEWEEEDEMGESLSGRDSDDDNGDEEDRLDYGDKWLAYEDEVDYIDERPADDDDLTVSTHKKVAEHHHRSSKLVKQVPRIITDAADELDAYAIVVLVERPNLVSPLLKVNLPAVEDAAVVAPVVATPAAPAPGVLPVEEGIVPPKQPSGITTFFKPKPVA</sequence>
<proteinExistence type="inferred from homology"/>
<dbReference type="InterPro" id="IPR000727">
    <property type="entry name" value="T_SNARE_dom"/>
</dbReference>
<evidence type="ECO:0000256" key="3">
    <source>
        <dbReference type="ARBA" id="ARBA00022763"/>
    </source>
</evidence>
<accession>A0A3R7AQY8</accession>
<dbReference type="Gene3D" id="1.20.58.70">
    <property type="match status" value="1"/>
</dbReference>
<dbReference type="VEuPathDB" id="FungiDB:H257_01147"/>
<dbReference type="EMBL" id="QUTH01007782">
    <property type="protein sequence ID" value="RHZ03946.1"/>
    <property type="molecule type" value="Genomic_DNA"/>
</dbReference>
<evidence type="ECO:0000256" key="5">
    <source>
        <dbReference type="ARBA" id="ARBA00023242"/>
    </source>
</evidence>
<dbReference type="InterPro" id="IPR022043">
    <property type="entry name" value="CAF1A_DD"/>
</dbReference>
<evidence type="ECO:0000256" key="4">
    <source>
        <dbReference type="ARBA" id="ARBA00023204"/>
    </source>
</evidence>
<dbReference type="Proteomes" id="UP000285430">
    <property type="component" value="Unassembled WGS sequence"/>
</dbReference>
<name>A0A3R7AQY8_APHAT</name>
<feature type="compositionally biased region" description="Basic and acidic residues" evidence="6">
    <location>
        <begin position="647"/>
        <end position="665"/>
    </location>
</feature>
<dbReference type="Pfam" id="PF12253">
    <property type="entry name" value="CAF1A_dimeriz"/>
    <property type="match status" value="1"/>
</dbReference>
<dbReference type="PANTHER" id="PTHR15272">
    <property type="entry name" value="CHROMATIN ASSEMBLY FACTOR 1 SUBUNIT A CAF-1 SUBUNIT A"/>
    <property type="match status" value="1"/>
</dbReference>
<dbReference type="GO" id="GO:0016192">
    <property type="term" value="P:vesicle-mediated transport"/>
    <property type="evidence" value="ECO:0007669"/>
    <property type="project" value="InterPro"/>
</dbReference>
<dbReference type="SUPFAM" id="SSF47661">
    <property type="entry name" value="t-snare proteins"/>
    <property type="match status" value="1"/>
</dbReference>
<feature type="region of interest" description="Disordered" evidence="6">
    <location>
        <begin position="593"/>
        <end position="621"/>
    </location>
</feature>
<comment type="subcellular location">
    <subcellularLocation>
        <location evidence="1">Nucleus</location>
    </subcellularLocation>
</comment>
<feature type="compositionally biased region" description="Acidic residues" evidence="6">
    <location>
        <begin position="766"/>
        <end position="778"/>
    </location>
</feature>
<feature type="region of interest" description="Disordered" evidence="6">
    <location>
        <begin position="680"/>
        <end position="703"/>
    </location>
</feature>
<comment type="similarity">
    <text evidence="2">Belongs to the syntaxin family.</text>
</comment>
<dbReference type="GO" id="GO:0033186">
    <property type="term" value="C:CAF-1 complex"/>
    <property type="evidence" value="ECO:0007669"/>
    <property type="project" value="TreeGrafter"/>
</dbReference>
<organism evidence="8 9">
    <name type="scientific">Aphanomyces astaci</name>
    <name type="common">Crayfish plague agent</name>
    <dbReference type="NCBI Taxonomy" id="112090"/>
    <lineage>
        <taxon>Eukaryota</taxon>
        <taxon>Sar</taxon>
        <taxon>Stramenopiles</taxon>
        <taxon>Oomycota</taxon>
        <taxon>Saprolegniomycetes</taxon>
        <taxon>Saprolegniales</taxon>
        <taxon>Verrucalvaceae</taxon>
        <taxon>Aphanomyces</taxon>
    </lineage>
</organism>
<protein>
    <recommendedName>
        <fullName evidence="7">t-SNARE coiled-coil homology domain-containing protein</fullName>
    </recommendedName>
</protein>
<evidence type="ECO:0000313" key="9">
    <source>
        <dbReference type="Proteomes" id="UP000285430"/>
    </source>
</evidence>
<dbReference type="AlphaFoldDB" id="A0A3R7AQY8"/>
<dbReference type="VEuPathDB" id="FungiDB:H257_01145"/>
<evidence type="ECO:0000256" key="6">
    <source>
        <dbReference type="SAM" id="MobiDB-lite"/>
    </source>
</evidence>
<evidence type="ECO:0000256" key="1">
    <source>
        <dbReference type="ARBA" id="ARBA00004123"/>
    </source>
</evidence>
<evidence type="ECO:0000256" key="2">
    <source>
        <dbReference type="ARBA" id="ARBA00009063"/>
    </source>
</evidence>
<dbReference type="GO" id="GO:0006886">
    <property type="term" value="P:intracellular protein transport"/>
    <property type="evidence" value="ECO:0007669"/>
    <property type="project" value="InterPro"/>
</dbReference>
<dbReference type="GO" id="GO:0006281">
    <property type="term" value="P:DNA repair"/>
    <property type="evidence" value="ECO:0007669"/>
    <property type="project" value="UniProtKB-KW"/>
</dbReference>
<dbReference type="PROSITE" id="PS00914">
    <property type="entry name" value="SYNTAXIN"/>
    <property type="match status" value="1"/>
</dbReference>
<keyword evidence="5" id="KW-0539">Nucleus</keyword>
<comment type="caution">
    <text evidence="8">The sequence shown here is derived from an EMBL/GenBank/DDBJ whole genome shotgun (WGS) entry which is preliminary data.</text>
</comment>
<dbReference type="InterPro" id="IPR010989">
    <property type="entry name" value="SNARE"/>
</dbReference>
<reference evidence="8 9" key="1">
    <citation type="submission" date="2018-08" db="EMBL/GenBank/DDBJ databases">
        <title>Aphanomyces genome sequencing and annotation.</title>
        <authorList>
            <person name="Minardi D."/>
            <person name="Oidtmann B."/>
            <person name="Van Der Giezen M."/>
            <person name="Studholme D.J."/>
        </authorList>
    </citation>
    <scope>NUCLEOTIDE SEQUENCE [LARGE SCALE GENOMIC DNA]</scope>
    <source>
        <strain evidence="8 9">Da</strain>
    </source>
</reference>
<feature type="compositionally biased region" description="Acidic residues" evidence="6">
    <location>
        <begin position="786"/>
        <end position="796"/>
    </location>
</feature>
<feature type="compositionally biased region" description="Pro residues" evidence="6">
    <location>
        <begin position="335"/>
        <end position="345"/>
    </location>
</feature>
<evidence type="ECO:0000313" key="8">
    <source>
        <dbReference type="EMBL" id="RHZ03946.1"/>
    </source>
</evidence>
<dbReference type="GO" id="GO:0005484">
    <property type="term" value="F:SNAP receptor activity"/>
    <property type="evidence" value="ECO:0007669"/>
    <property type="project" value="InterPro"/>
</dbReference>
<dbReference type="GO" id="GO:0016020">
    <property type="term" value="C:membrane"/>
    <property type="evidence" value="ECO:0007669"/>
    <property type="project" value="InterPro"/>
</dbReference>
<dbReference type="InterPro" id="IPR006012">
    <property type="entry name" value="Syntaxin/epimorphin_CS"/>
</dbReference>
<feature type="region of interest" description="Disordered" evidence="6">
    <location>
        <begin position="215"/>
        <end position="353"/>
    </location>
</feature>
<keyword evidence="3" id="KW-0227">DNA damage</keyword>
<evidence type="ECO:0000259" key="7">
    <source>
        <dbReference type="PROSITE" id="PS50192"/>
    </source>
</evidence>
<gene>
    <name evidence="8" type="ORF">DYB37_000184</name>
</gene>
<feature type="compositionally biased region" description="Basic and acidic residues" evidence="6">
    <location>
        <begin position="284"/>
        <end position="301"/>
    </location>
</feature>
<keyword evidence="4" id="KW-0234">DNA repair</keyword>
<feature type="region of interest" description="Disordered" evidence="6">
    <location>
        <begin position="766"/>
        <end position="798"/>
    </location>
</feature>
<dbReference type="GO" id="GO:0006334">
    <property type="term" value="P:nucleosome assembly"/>
    <property type="evidence" value="ECO:0007669"/>
    <property type="project" value="TreeGrafter"/>
</dbReference>